<dbReference type="KEGG" id="mpl:Mpal_0182"/>
<keyword evidence="2" id="KW-1185">Reference proteome</keyword>
<reference evidence="1 2" key="1">
    <citation type="journal article" date="2015" name="Genome Announc.">
        <title>Complete Genome Sequence of Methanosphaerula palustris E1-9CT, a Hydrogenotrophic Methanogen Isolated from a Minerotrophic Fen Peatland.</title>
        <authorList>
            <person name="Cadillo-Quiroz H."/>
            <person name="Browne P."/>
            <person name="Kyrpides N."/>
            <person name="Woyke T."/>
            <person name="Goodwin L."/>
            <person name="Detter C."/>
            <person name="Yavitt J.B."/>
            <person name="Zinder S.H."/>
        </authorList>
    </citation>
    <scope>NUCLEOTIDE SEQUENCE [LARGE SCALE GENOMIC DNA]</scope>
    <source>
        <strain evidence="2">ATCC BAA-1556 / DSM 19958 / E1-9c</strain>
    </source>
</reference>
<proteinExistence type="predicted"/>
<dbReference type="RefSeq" id="WP_012616890.1">
    <property type="nucleotide sequence ID" value="NC_011832.1"/>
</dbReference>
<protein>
    <recommendedName>
        <fullName evidence="3">ArsR family transcriptional regulator</fullName>
    </recommendedName>
</protein>
<dbReference type="HOGENOM" id="CLU_129660_0_0_2"/>
<dbReference type="Pfam" id="PF09824">
    <property type="entry name" value="ArsR"/>
    <property type="match status" value="1"/>
</dbReference>
<evidence type="ECO:0000313" key="1">
    <source>
        <dbReference type="EMBL" id="ACL15571.1"/>
    </source>
</evidence>
<dbReference type="GeneID" id="7270953"/>
<gene>
    <name evidence="1" type="ordered locus">Mpal_0182</name>
</gene>
<dbReference type="PIRSF" id="PIRSF022057">
    <property type="entry name" value="UCP022057"/>
    <property type="match status" value="1"/>
</dbReference>
<dbReference type="Proteomes" id="UP000002457">
    <property type="component" value="Chromosome"/>
</dbReference>
<dbReference type="AlphaFoldDB" id="B8GIZ8"/>
<evidence type="ECO:0000313" key="2">
    <source>
        <dbReference type="Proteomes" id="UP000002457"/>
    </source>
</evidence>
<dbReference type="EMBL" id="CP001338">
    <property type="protein sequence ID" value="ACL15571.1"/>
    <property type="molecule type" value="Genomic_DNA"/>
</dbReference>
<accession>B8GIZ8</accession>
<organism evidence="1 2">
    <name type="scientific">Methanosphaerula palustris (strain ATCC BAA-1556 / DSM 19958 / E1-9c)</name>
    <dbReference type="NCBI Taxonomy" id="521011"/>
    <lineage>
        <taxon>Archaea</taxon>
        <taxon>Methanobacteriati</taxon>
        <taxon>Methanobacteriota</taxon>
        <taxon>Stenosarchaea group</taxon>
        <taxon>Methanomicrobia</taxon>
        <taxon>Methanomicrobiales</taxon>
        <taxon>Methanoregulaceae</taxon>
        <taxon>Methanosphaerula</taxon>
    </lineage>
</organism>
<sequence>MTGHIRIVNDPVELVPLLITFNDSKYKQIYELLNKTWLSEEELEQQLHHEGVGECIQLLKKGNLVEEQWRMPAPGQKPVREYRATYSKFRANFQCTMDDLSDLLYLSISNDETLRAVVEQLEGEIEQGQGNVSINDLARKFDVSPMFIRGLAKRSHKMDVKGQGLVLLDGTR</sequence>
<dbReference type="OrthoDB" id="49861at2157"/>
<dbReference type="eggNOG" id="arCOG04366">
    <property type="taxonomic scope" value="Archaea"/>
</dbReference>
<evidence type="ECO:0008006" key="3">
    <source>
        <dbReference type="Google" id="ProtNLM"/>
    </source>
</evidence>
<name>B8GIZ8_METPE</name>
<dbReference type="STRING" id="521011.Mpal_0182"/>
<dbReference type="InterPro" id="IPR014517">
    <property type="entry name" value="ArsR_tscrpt_regulator"/>
</dbReference>